<evidence type="ECO:0000313" key="2">
    <source>
        <dbReference type="Proteomes" id="UP000017023"/>
    </source>
</evidence>
<dbReference type="RefSeq" id="WP_021825189.1">
    <property type="nucleotide sequence ID" value="NZ_AWGW01000008.1"/>
</dbReference>
<dbReference type="EMBL" id="AWGW01000008">
    <property type="protein sequence ID" value="ERK01627.1"/>
    <property type="molecule type" value="Genomic_DNA"/>
</dbReference>
<sequence>MTRYVENQTMGSYTYYYIVKAKRARRNEVSPTLLFDSFEMPKLLKSDDEIKA</sequence>
<gene>
    <name evidence="1" type="ORF">HMPREF9145_2552</name>
</gene>
<name>U2KT39_9BACT</name>
<organism evidence="1 2">
    <name type="scientific">Segatella salivae F0493</name>
    <dbReference type="NCBI Taxonomy" id="1395125"/>
    <lineage>
        <taxon>Bacteria</taxon>
        <taxon>Pseudomonadati</taxon>
        <taxon>Bacteroidota</taxon>
        <taxon>Bacteroidia</taxon>
        <taxon>Bacteroidales</taxon>
        <taxon>Prevotellaceae</taxon>
        <taxon>Segatella</taxon>
    </lineage>
</organism>
<protein>
    <submittedName>
        <fullName evidence="1">Uncharacterized protein</fullName>
    </submittedName>
</protein>
<proteinExistence type="predicted"/>
<accession>U2KT39</accession>
<dbReference type="Proteomes" id="UP000017023">
    <property type="component" value="Unassembled WGS sequence"/>
</dbReference>
<comment type="caution">
    <text evidence="1">The sequence shown here is derived from an EMBL/GenBank/DDBJ whole genome shotgun (WGS) entry which is preliminary data.</text>
</comment>
<dbReference type="GeneID" id="78499252"/>
<dbReference type="PATRIC" id="fig|1395125.3.peg.1035"/>
<evidence type="ECO:0000313" key="1">
    <source>
        <dbReference type="EMBL" id="ERK01627.1"/>
    </source>
</evidence>
<dbReference type="AlphaFoldDB" id="U2KT39"/>
<reference evidence="1 2" key="1">
    <citation type="submission" date="2013-08" db="EMBL/GenBank/DDBJ databases">
        <authorList>
            <person name="Durkin A.S."/>
            <person name="Haft D.R."/>
            <person name="McCorrison J."/>
            <person name="Torralba M."/>
            <person name="Gillis M."/>
            <person name="Haft D.H."/>
            <person name="Methe B."/>
            <person name="Sutton G."/>
            <person name="Nelson K.E."/>
        </authorList>
    </citation>
    <scope>NUCLEOTIDE SEQUENCE [LARGE SCALE GENOMIC DNA]</scope>
    <source>
        <strain evidence="1 2">F0493</strain>
    </source>
</reference>